<gene>
    <name evidence="4" type="ORF">C0175_01715</name>
    <name evidence="3" type="ORF">C0175_04940</name>
</gene>
<evidence type="ECO:0000313" key="3">
    <source>
        <dbReference type="EMBL" id="PMP81692.1"/>
    </source>
</evidence>
<accession>A0A2J6X8B7</accession>
<dbReference type="InterPro" id="IPR001296">
    <property type="entry name" value="Glyco_trans_1"/>
</dbReference>
<name>A0A2J6X8B7_9BACT</name>
<dbReference type="Gene3D" id="3.40.50.2000">
    <property type="entry name" value="Glycogen Phosphorylase B"/>
    <property type="match status" value="2"/>
</dbReference>
<dbReference type="SUPFAM" id="SSF53756">
    <property type="entry name" value="UDP-Glycosyltransferase/glycogen phosphorylase"/>
    <property type="match status" value="1"/>
</dbReference>
<dbReference type="PANTHER" id="PTHR45947:SF3">
    <property type="entry name" value="SULFOQUINOVOSYL TRANSFERASE SQD2"/>
    <property type="match status" value="1"/>
</dbReference>
<dbReference type="PANTHER" id="PTHR45947">
    <property type="entry name" value="SULFOQUINOVOSYL TRANSFERASE SQD2"/>
    <property type="match status" value="1"/>
</dbReference>
<dbReference type="CDD" id="cd03794">
    <property type="entry name" value="GT4_WbuB-like"/>
    <property type="match status" value="1"/>
</dbReference>
<dbReference type="EMBL" id="PNIX01000291">
    <property type="protein sequence ID" value="PMP81692.1"/>
    <property type="molecule type" value="Genomic_DNA"/>
</dbReference>
<evidence type="ECO:0000313" key="4">
    <source>
        <dbReference type="EMBL" id="PMP83452.1"/>
    </source>
</evidence>
<evidence type="ECO:0000259" key="2">
    <source>
        <dbReference type="Pfam" id="PF13439"/>
    </source>
</evidence>
<feature type="domain" description="Glycosyltransferase subfamily 4-like N-terminal" evidence="2">
    <location>
        <begin position="22"/>
        <end position="196"/>
    </location>
</feature>
<protein>
    <recommendedName>
        <fullName evidence="6">Glycosyltransferase WbuB</fullName>
    </recommendedName>
</protein>
<feature type="domain" description="Glycosyl transferase family 1" evidence="1">
    <location>
        <begin position="210"/>
        <end position="363"/>
    </location>
</feature>
<evidence type="ECO:0008006" key="6">
    <source>
        <dbReference type="Google" id="ProtNLM"/>
    </source>
</evidence>
<dbReference type="EMBL" id="PNIX01000103">
    <property type="protein sequence ID" value="PMP83452.1"/>
    <property type="molecule type" value="Genomic_DNA"/>
</dbReference>
<dbReference type="GO" id="GO:0016758">
    <property type="term" value="F:hexosyltransferase activity"/>
    <property type="evidence" value="ECO:0007669"/>
    <property type="project" value="TreeGrafter"/>
</dbReference>
<dbReference type="Proteomes" id="UP000236910">
    <property type="component" value="Unassembled WGS sequence"/>
</dbReference>
<evidence type="ECO:0000313" key="5">
    <source>
        <dbReference type="Proteomes" id="UP000236910"/>
    </source>
</evidence>
<organism evidence="4 5">
    <name type="scientific">Caldisericum exile</name>
    <dbReference type="NCBI Taxonomy" id="693075"/>
    <lineage>
        <taxon>Bacteria</taxon>
        <taxon>Pseudomonadati</taxon>
        <taxon>Caldisericota/Cryosericota group</taxon>
        <taxon>Caldisericota</taxon>
        <taxon>Caldisericia</taxon>
        <taxon>Caldisericales</taxon>
        <taxon>Caldisericaceae</taxon>
        <taxon>Caldisericum</taxon>
    </lineage>
</organism>
<dbReference type="Pfam" id="PF13439">
    <property type="entry name" value="Glyco_transf_4"/>
    <property type="match status" value="1"/>
</dbReference>
<evidence type="ECO:0000259" key="1">
    <source>
        <dbReference type="Pfam" id="PF00534"/>
    </source>
</evidence>
<reference evidence="4 5" key="1">
    <citation type="submission" date="2018-01" db="EMBL/GenBank/DDBJ databases">
        <title>Metagenomic assembled genomes from two thermal pools in the Uzon Caldera, Kamchatka, Russia.</title>
        <authorList>
            <person name="Wilkins L."/>
            <person name="Ettinger C."/>
        </authorList>
    </citation>
    <scope>NUCLEOTIDE SEQUENCE [LARGE SCALE GENOMIC DNA]</scope>
    <source>
        <strain evidence="4">ARK-10</strain>
    </source>
</reference>
<dbReference type="Pfam" id="PF00534">
    <property type="entry name" value="Glycos_transf_1"/>
    <property type="match status" value="1"/>
</dbReference>
<dbReference type="AlphaFoldDB" id="A0A2J6X8B7"/>
<comment type="caution">
    <text evidence="4">The sequence shown here is derived from an EMBL/GenBank/DDBJ whole genome shotgun (WGS) entry which is preliminary data.</text>
</comment>
<proteinExistence type="predicted"/>
<sequence length="403" mass="45792">MKLLIITQHYPPDLGASAFRLKALSNELIKRGHEVIVLTATPNRYSSFKVSEEEKGKEQIVRINVKSGNNSALAQILRQLNFYLKMKSRAKKICKSNKIDVAIVSSPPFFIGMSGISIKKMVKHLVVEIRDLWPDTIVELGKAKESNPVIKIMRYYEMKMYKAADKIVTVLPFMNERISSKGIPADKLVTFSNGLDSYLLEEISKWSDKKSEARKFLSIDDKEFVISYVGNVGLGQNLEVFVNAAKALKDMQFIIVGDGSDKERLLSISKGINNLHFVPPVPREHVPIYYAASDVLFIHLANAKLFSDSLPSKTFEYAVSNRPVIYGLDGLSAEIFDKSKSGIRVHRENTDEIIEAIKKIKGNYDFYYKNAVEGKDYVIKNYLREEIMKKYVDFLENLNERGK</sequence>
<dbReference type="InterPro" id="IPR050194">
    <property type="entry name" value="Glycosyltransferase_grp1"/>
</dbReference>
<dbReference type="InterPro" id="IPR028098">
    <property type="entry name" value="Glyco_trans_4-like_N"/>
</dbReference>